<dbReference type="Pfam" id="PF09738">
    <property type="entry name" value="LRRFIP"/>
    <property type="match status" value="1"/>
</dbReference>
<evidence type="ECO:0000256" key="1">
    <source>
        <dbReference type="ARBA" id="ARBA00008275"/>
    </source>
</evidence>
<protein>
    <recommendedName>
        <fullName evidence="6">Leucine-rich repeat flightless-interacting protein 2</fullName>
    </recommendedName>
</protein>
<proteinExistence type="inferred from homology"/>
<feature type="compositionally biased region" description="Basic and acidic residues" evidence="3">
    <location>
        <begin position="18"/>
        <end position="67"/>
    </location>
</feature>
<evidence type="ECO:0000313" key="4">
    <source>
        <dbReference type="EMBL" id="CAJ0578487.1"/>
    </source>
</evidence>
<gene>
    <name evidence="4" type="ORF">MSPICULIGERA_LOCUS16740</name>
</gene>
<dbReference type="Gene3D" id="1.10.287.1490">
    <property type="match status" value="1"/>
</dbReference>
<keyword evidence="2" id="KW-0175">Coiled coil</keyword>
<dbReference type="PANTHER" id="PTHR19212">
    <property type="entry name" value="LEUCINE RICH REPEAT IN FLII INTERACTING PROTEIN"/>
    <property type="match status" value="1"/>
</dbReference>
<dbReference type="GO" id="GO:0006355">
    <property type="term" value="P:regulation of DNA-templated transcription"/>
    <property type="evidence" value="ECO:0007669"/>
    <property type="project" value="InterPro"/>
</dbReference>
<dbReference type="SUPFAM" id="SSF90257">
    <property type="entry name" value="Myosin rod fragments"/>
    <property type="match status" value="1"/>
</dbReference>
<keyword evidence="5" id="KW-1185">Reference proteome</keyword>
<evidence type="ECO:0000256" key="3">
    <source>
        <dbReference type="SAM" id="MobiDB-lite"/>
    </source>
</evidence>
<accession>A0AA36D253</accession>
<reference evidence="4" key="1">
    <citation type="submission" date="2023-06" db="EMBL/GenBank/DDBJ databases">
        <authorList>
            <person name="Delattre M."/>
        </authorList>
    </citation>
    <scope>NUCLEOTIDE SEQUENCE</scope>
    <source>
        <strain evidence="4">AF72</strain>
    </source>
</reference>
<feature type="non-terminal residue" evidence="4">
    <location>
        <position position="1"/>
    </location>
</feature>
<feature type="region of interest" description="Disordered" evidence="3">
    <location>
        <begin position="1"/>
        <end position="86"/>
    </location>
</feature>
<dbReference type="EMBL" id="CATQJA010002654">
    <property type="protein sequence ID" value="CAJ0578487.1"/>
    <property type="molecule type" value="Genomic_DNA"/>
</dbReference>
<feature type="region of interest" description="Disordered" evidence="3">
    <location>
        <begin position="343"/>
        <end position="377"/>
    </location>
</feature>
<organism evidence="4 5">
    <name type="scientific">Mesorhabditis spiculigera</name>
    <dbReference type="NCBI Taxonomy" id="96644"/>
    <lineage>
        <taxon>Eukaryota</taxon>
        <taxon>Metazoa</taxon>
        <taxon>Ecdysozoa</taxon>
        <taxon>Nematoda</taxon>
        <taxon>Chromadorea</taxon>
        <taxon>Rhabditida</taxon>
        <taxon>Rhabditina</taxon>
        <taxon>Rhabditomorpha</taxon>
        <taxon>Rhabditoidea</taxon>
        <taxon>Rhabditidae</taxon>
        <taxon>Mesorhabditinae</taxon>
        <taxon>Mesorhabditis</taxon>
    </lineage>
</organism>
<dbReference type="InterPro" id="IPR019139">
    <property type="entry name" value="LRRFIP1/2"/>
</dbReference>
<feature type="compositionally biased region" description="Basic and acidic residues" evidence="3">
    <location>
        <begin position="343"/>
        <end position="365"/>
    </location>
</feature>
<comment type="similarity">
    <text evidence="1">Belongs to the LRRFIP family.</text>
</comment>
<sequence length="377" mass="43797">MSSYTSSSTRRRPISRLQAEERVLDKISRDAEERMQKKRQAREEARQIRMHQMERKIVEDDAEHYRVDGASTSNGHGGASTREEQEGLEDRIDEMEDKFQEVMKLYAALDNEKSALLYECELLKDDLEEKEVLLSQSNRESRDLVSEVRALKRTIDGLKATQEQLKAEIAHRDYLIQENGFTLVQTESENPDRPTEITRTDPVVFSVETMKALEKVIPGATNIDEKVRKLVDTNKKMRKDIEELEQTMLARRQRQNERGDSLHNGHQEDVNNLKDQLKEASKQLGEYKLKLQEAERESTNMQGNLIRIEGQMKRYKQGLESSEKEIDELRKENRTLKKELRDATNSLDEVKDTNRHLQSRLEKLRSSRGLPASSADI</sequence>
<evidence type="ECO:0008006" key="6">
    <source>
        <dbReference type="Google" id="ProtNLM"/>
    </source>
</evidence>
<name>A0AA36D253_9BILA</name>
<dbReference type="Gene3D" id="1.20.5.4090">
    <property type="match status" value="1"/>
</dbReference>
<comment type="caution">
    <text evidence="4">The sequence shown here is derived from an EMBL/GenBank/DDBJ whole genome shotgun (WGS) entry which is preliminary data.</text>
</comment>
<dbReference type="AlphaFoldDB" id="A0AA36D253"/>
<dbReference type="PANTHER" id="PTHR19212:SF0">
    <property type="entry name" value="LD07988P"/>
    <property type="match status" value="1"/>
</dbReference>
<evidence type="ECO:0000313" key="5">
    <source>
        <dbReference type="Proteomes" id="UP001177023"/>
    </source>
</evidence>
<dbReference type="Proteomes" id="UP001177023">
    <property type="component" value="Unassembled WGS sequence"/>
</dbReference>
<evidence type="ECO:0000256" key="2">
    <source>
        <dbReference type="ARBA" id="ARBA00023054"/>
    </source>
</evidence>